<dbReference type="InterPro" id="IPR050346">
    <property type="entry name" value="FMO-like"/>
</dbReference>
<dbReference type="PRINTS" id="PR00419">
    <property type="entry name" value="ADXRDTASE"/>
</dbReference>
<dbReference type="PANTHER" id="PTHR23023">
    <property type="entry name" value="DIMETHYLANILINE MONOOXYGENASE"/>
    <property type="match status" value="1"/>
</dbReference>
<evidence type="ECO:0000256" key="5">
    <source>
        <dbReference type="ARBA" id="ARBA00023002"/>
    </source>
</evidence>
<comment type="similarity">
    <text evidence="1">Belongs to the FMO family.</text>
</comment>
<evidence type="ECO:0000313" key="7">
    <source>
        <dbReference type="Proteomes" id="UP000256328"/>
    </source>
</evidence>
<dbReference type="GO" id="GO:0050660">
    <property type="term" value="F:flavin adenine dinucleotide binding"/>
    <property type="evidence" value="ECO:0007669"/>
    <property type="project" value="InterPro"/>
</dbReference>
<keyword evidence="5" id="KW-0560">Oxidoreductase</keyword>
<keyword evidence="3" id="KW-0274">FAD</keyword>
<dbReference type="SUPFAM" id="SSF51905">
    <property type="entry name" value="FAD/NAD(P)-binding domain"/>
    <property type="match status" value="1"/>
</dbReference>
<evidence type="ECO:0000256" key="4">
    <source>
        <dbReference type="ARBA" id="ARBA00022857"/>
    </source>
</evidence>
<dbReference type="GO" id="GO:0050661">
    <property type="term" value="F:NADP binding"/>
    <property type="evidence" value="ECO:0007669"/>
    <property type="project" value="InterPro"/>
</dbReference>
<keyword evidence="7" id="KW-1185">Reference proteome</keyword>
<dbReference type="InterPro" id="IPR020946">
    <property type="entry name" value="Flavin_mOase-like"/>
</dbReference>
<name>A0A3D8SI70_9HELO</name>
<keyword evidence="2" id="KW-0285">Flavoprotein</keyword>
<dbReference type="InterPro" id="IPR036188">
    <property type="entry name" value="FAD/NAD-bd_sf"/>
</dbReference>
<dbReference type="AlphaFoldDB" id="A0A3D8SI70"/>
<dbReference type="Proteomes" id="UP000256328">
    <property type="component" value="Unassembled WGS sequence"/>
</dbReference>
<proteinExistence type="inferred from homology"/>
<reference evidence="6 7" key="1">
    <citation type="journal article" date="2018" name="IMA Fungus">
        <title>IMA Genome-F 9: Draft genome sequence of Annulohypoxylon stygium, Aspergillus mulundensis, Berkeleyomyces basicola (syn. Thielaviopsis basicola), Ceratocystis smalleyi, two Cercospora beticola strains, Coleophoma cylindrospora, Fusarium fracticaudum, Phialophora cf. hyalina, and Morchella septimelata.</title>
        <authorList>
            <person name="Wingfield B.D."/>
            <person name="Bills G.F."/>
            <person name="Dong Y."/>
            <person name="Huang W."/>
            <person name="Nel W.J."/>
            <person name="Swalarsk-Parry B.S."/>
            <person name="Vaghefi N."/>
            <person name="Wilken P.M."/>
            <person name="An Z."/>
            <person name="de Beer Z.W."/>
            <person name="De Vos L."/>
            <person name="Chen L."/>
            <person name="Duong T.A."/>
            <person name="Gao Y."/>
            <person name="Hammerbacher A."/>
            <person name="Kikkert J.R."/>
            <person name="Li Y."/>
            <person name="Li H."/>
            <person name="Li K."/>
            <person name="Li Q."/>
            <person name="Liu X."/>
            <person name="Ma X."/>
            <person name="Naidoo K."/>
            <person name="Pethybridge S.J."/>
            <person name="Sun J."/>
            <person name="Steenkamp E.T."/>
            <person name="van der Nest M.A."/>
            <person name="van Wyk S."/>
            <person name="Wingfield M.J."/>
            <person name="Xiong C."/>
            <person name="Yue Q."/>
            <person name="Zhang X."/>
        </authorList>
    </citation>
    <scope>NUCLEOTIDE SEQUENCE [LARGE SCALE GENOMIC DNA]</scope>
    <source>
        <strain evidence="6 7">BP5796</strain>
    </source>
</reference>
<dbReference type="OrthoDB" id="66881at2759"/>
<accession>A0A3D8SI70</accession>
<dbReference type="PIRSF" id="PIRSF000332">
    <property type="entry name" value="FMO"/>
    <property type="match status" value="1"/>
</dbReference>
<sequence length="490" mass="54346">METTDAALQGPAGMTALKELRELGFDVTLFERRNNVGGIWTWSEDHSITTALKETQVCNSKYGMGSYLQSYAKHFDLYKNIEFGKTVTQFERTTGTSKWQLTFADETDTPRSFDKIVWATGGFLRPKTSENLEEFKDQNAIVLGIGNTAGDITINLVHHAKKVYISHRRGTKIFKRVGGDGLPADLMITPTISAILWWIEAYLPWLFGKIMDSAMDSNFKDSWGENKAAWGFVQSPSVGDGYHIVVCNDDLIPLVKEGKVTSTKGIKRIVGPKAVELDDGSVIEDVDTIIACVGYTDDMGMLADALTFVDAPGEAAPLPNLYMGIFPPEYADSVAVISNVHLNAPQIPGRELAAMAVAQIWAGHSSLPSKLTMDAWVDKHQDWLRKRIVRAHGLHRGEVPSIQWNYFAHNAAGTGLYDNIGWSWKAWKLWCCDRELYNALAHGPSTAHGYRIFETGKRTAWKGARQAVLDANAEVKMLKEASAKKKKKAT</sequence>
<keyword evidence="4" id="KW-0521">NADP</keyword>
<dbReference type="Pfam" id="PF13450">
    <property type="entry name" value="NAD_binding_8"/>
    <property type="match status" value="1"/>
</dbReference>
<evidence type="ECO:0000256" key="3">
    <source>
        <dbReference type="ARBA" id="ARBA00022827"/>
    </source>
</evidence>
<organism evidence="6 7">
    <name type="scientific">Coleophoma crateriformis</name>
    <dbReference type="NCBI Taxonomy" id="565419"/>
    <lineage>
        <taxon>Eukaryota</taxon>
        <taxon>Fungi</taxon>
        <taxon>Dikarya</taxon>
        <taxon>Ascomycota</taxon>
        <taxon>Pezizomycotina</taxon>
        <taxon>Leotiomycetes</taxon>
        <taxon>Helotiales</taxon>
        <taxon>Dermateaceae</taxon>
        <taxon>Coleophoma</taxon>
    </lineage>
</organism>
<gene>
    <name evidence="6" type="ORF">BP5796_04331</name>
</gene>
<evidence type="ECO:0000256" key="1">
    <source>
        <dbReference type="ARBA" id="ARBA00009183"/>
    </source>
</evidence>
<evidence type="ECO:0000256" key="2">
    <source>
        <dbReference type="ARBA" id="ARBA00022630"/>
    </source>
</evidence>
<dbReference type="GO" id="GO:0004499">
    <property type="term" value="F:N,N-dimethylaniline monooxygenase activity"/>
    <property type="evidence" value="ECO:0007669"/>
    <property type="project" value="InterPro"/>
</dbReference>
<dbReference type="Pfam" id="PF00743">
    <property type="entry name" value="FMO-like"/>
    <property type="match status" value="1"/>
</dbReference>
<comment type="caution">
    <text evidence="6">The sequence shown here is derived from an EMBL/GenBank/DDBJ whole genome shotgun (WGS) entry which is preliminary data.</text>
</comment>
<dbReference type="Gene3D" id="3.50.50.60">
    <property type="entry name" value="FAD/NAD(P)-binding domain"/>
    <property type="match status" value="4"/>
</dbReference>
<dbReference type="EMBL" id="PDLN01000005">
    <property type="protein sequence ID" value="RDW86006.1"/>
    <property type="molecule type" value="Genomic_DNA"/>
</dbReference>
<evidence type="ECO:0000313" key="6">
    <source>
        <dbReference type="EMBL" id="RDW86006.1"/>
    </source>
</evidence>
<dbReference type="InterPro" id="IPR000960">
    <property type="entry name" value="Flavin_mOase"/>
</dbReference>
<protein>
    <submittedName>
        <fullName evidence="6">Uncharacterized protein</fullName>
    </submittedName>
</protein>